<accession>A0A9N9RPG2</accession>
<dbReference type="AlphaFoldDB" id="A0A9N9RPG2"/>
<keyword evidence="3" id="KW-1185">Reference proteome</keyword>
<dbReference type="Proteomes" id="UP001153620">
    <property type="component" value="Chromosome 1"/>
</dbReference>
<evidence type="ECO:0000313" key="3">
    <source>
        <dbReference type="Proteomes" id="UP001153620"/>
    </source>
</evidence>
<name>A0A9N9RPG2_9DIPT</name>
<keyword evidence="1" id="KW-0812">Transmembrane</keyword>
<dbReference type="OrthoDB" id="9445642at2759"/>
<dbReference type="EMBL" id="OU895877">
    <property type="protein sequence ID" value="CAG9800507.1"/>
    <property type="molecule type" value="Genomic_DNA"/>
</dbReference>
<reference evidence="2" key="1">
    <citation type="submission" date="2022-01" db="EMBL/GenBank/DDBJ databases">
        <authorList>
            <person name="King R."/>
        </authorList>
    </citation>
    <scope>NUCLEOTIDE SEQUENCE</scope>
</reference>
<feature type="transmembrane region" description="Helical" evidence="1">
    <location>
        <begin position="36"/>
        <end position="53"/>
    </location>
</feature>
<keyword evidence="1" id="KW-0472">Membrane</keyword>
<organism evidence="2 3">
    <name type="scientific">Chironomus riparius</name>
    <dbReference type="NCBI Taxonomy" id="315576"/>
    <lineage>
        <taxon>Eukaryota</taxon>
        <taxon>Metazoa</taxon>
        <taxon>Ecdysozoa</taxon>
        <taxon>Arthropoda</taxon>
        <taxon>Hexapoda</taxon>
        <taxon>Insecta</taxon>
        <taxon>Pterygota</taxon>
        <taxon>Neoptera</taxon>
        <taxon>Endopterygota</taxon>
        <taxon>Diptera</taxon>
        <taxon>Nematocera</taxon>
        <taxon>Chironomoidea</taxon>
        <taxon>Chironomidae</taxon>
        <taxon>Chironominae</taxon>
        <taxon>Chironomus</taxon>
    </lineage>
</organism>
<feature type="transmembrane region" description="Helical" evidence="1">
    <location>
        <begin position="6"/>
        <end position="24"/>
    </location>
</feature>
<evidence type="ECO:0000256" key="1">
    <source>
        <dbReference type="SAM" id="Phobius"/>
    </source>
</evidence>
<keyword evidence="1" id="KW-1133">Transmembrane helix</keyword>
<protein>
    <submittedName>
        <fullName evidence="2">Uncharacterized protein</fullName>
    </submittedName>
</protein>
<sequence>MADFLVGLIGIPYGVLMPYIDMSLKHTAICVSRATLLLSFCNISILSLVFISLRRFNILVNSIDILRNFNCSSKDIYFSVR</sequence>
<reference evidence="2" key="2">
    <citation type="submission" date="2022-10" db="EMBL/GenBank/DDBJ databases">
        <authorList>
            <consortium name="ENA_rothamsted_submissions"/>
            <consortium name="culmorum"/>
            <person name="King R."/>
        </authorList>
    </citation>
    <scope>NUCLEOTIDE SEQUENCE</scope>
</reference>
<gene>
    <name evidence="2" type="ORF">CHIRRI_LOCUS3449</name>
</gene>
<proteinExistence type="predicted"/>
<evidence type="ECO:0000313" key="2">
    <source>
        <dbReference type="EMBL" id="CAG9800507.1"/>
    </source>
</evidence>